<comment type="caution">
    <text evidence="2">The sequence shown here is derived from an EMBL/GenBank/DDBJ whole genome shotgun (WGS) entry which is preliminary data.</text>
</comment>
<evidence type="ECO:0000313" key="3">
    <source>
        <dbReference type="Proteomes" id="UP000254939"/>
    </source>
</evidence>
<dbReference type="RefSeq" id="WP_114710323.1">
    <property type="nucleotide sequence ID" value="NZ_KZ857258.1"/>
</dbReference>
<accession>A0A370KWL0</accession>
<feature type="domain" description="Methyltransferase FkbM" evidence="1">
    <location>
        <begin position="13"/>
        <end position="166"/>
    </location>
</feature>
<evidence type="ECO:0000313" key="2">
    <source>
        <dbReference type="EMBL" id="RDJ16829.1"/>
    </source>
</evidence>
<name>A0A370KWL0_9HYPH</name>
<dbReference type="PANTHER" id="PTHR34203">
    <property type="entry name" value="METHYLTRANSFERASE, FKBM FAMILY PROTEIN"/>
    <property type="match status" value="1"/>
</dbReference>
<dbReference type="InterPro" id="IPR006342">
    <property type="entry name" value="FkbM_mtfrase"/>
</dbReference>
<dbReference type="OrthoDB" id="9814604at2"/>
<dbReference type="Pfam" id="PF05050">
    <property type="entry name" value="Methyltransf_21"/>
    <property type="match status" value="1"/>
</dbReference>
<gene>
    <name evidence="2" type="ORF">B5K06_00085</name>
</gene>
<dbReference type="AlphaFoldDB" id="A0A370KWL0"/>
<dbReference type="SUPFAM" id="SSF53335">
    <property type="entry name" value="S-adenosyl-L-methionine-dependent methyltransferases"/>
    <property type="match status" value="1"/>
</dbReference>
<dbReference type="InterPro" id="IPR029063">
    <property type="entry name" value="SAM-dependent_MTases_sf"/>
</dbReference>
<dbReference type="InterPro" id="IPR052514">
    <property type="entry name" value="SAM-dependent_MTase"/>
</dbReference>
<dbReference type="Proteomes" id="UP000254939">
    <property type="component" value="Unassembled WGS sequence"/>
</dbReference>
<organism evidence="2 3">
    <name type="scientific">Rhizobium grahamii</name>
    <dbReference type="NCBI Taxonomy" id="1120045"/>
    <lineage>
        <taxon>Bacteria</taxon>
        <taxon>Pseudomonadati</taxon>
        <taxon>Pseudomonadota</taxon>
        <taxon>Alphaproteobacteria</taxon>
        <taxon>Hyphomicrobiales</taxon>
        <taxon>Rhizobiaceae</taxon>
        <taxon>Rhizobium/Agrobacterium group</taxon>
        <taxon>Rhizobium</taxon>
    </lineage>
</organism>
<dbReference type="EMBL" id="NAAC01000001">
    <property type="protein sequence ID" value="RDJ16829.1"/>
    <property type="molecule type" value="Genomic_DNA"/>
</dbReference>
<dbReference type="PANTHER" id="PTHR34203:SF15">
    <property type="entry name" value="SLL1173 PROTEIN"/>
    <property type="match status" value="1"/>
</dbReference>
<proteinExistence type="predicted"/>
<dbReference type="Gene3D" id="3.40.50.150">
    <property type="entry name" value="Vaccinia Virus protein VP39"/>
    <property type="match status" value="1"/>
</dbReference>
<protein>
    <recommendedName>
        <fullName evidence="1">Methyltransferase FkbM domain-containing protein</fullName>
    </recommendedName>
</protein>
<sequence>MKHFASGSQLVFDLGMNNGDDTDYYLKRGFRVVALEANPELCERAAKRFEPEVNDGRLTIVHAAIWERSGEAVFHINLENDHWSSIDIGWAGRNDGNCRAITVRCVTLSELFAAYGVPLYLKIDVEGVDHVVLDQLKSLPSLPLYVSVEDCRFGFQYLETLAACGYDGFKLLDQSTVPSLRDSSLSYNFPVGSSGPFGDDVPGAWSSYSSVVDSYSHTVRDFNGNRLAPRTQWWDIHCTRTPQEKHHD</sequence>
<dbReference type="NCBIfam" id="TIGR01444">
    <property type="entry name" value="fkbM_fam"/>
    <property type="match status" value="1"/>
</dbReference>
<reference evidence="2 3" key="1">
    <citation type="submission" date="2017-03" db="EMBL/GenBank/DDBJ databases">
        <title>Genome analysis of Rhizobial strains effectives or ineffectives for nitrogen fixation isolated from bean seeds.</title>
        <authorList>
            <person name="Peralta H."/>
            <person name="Aguilar-Vera A."/>
            <person name="Mora Y."/>
            <person name="Vargas-Lagunas C."/>
            <person name="Girard L."/>
            <person name="Mora J."/>
        </authorList>
    </citation>
    <scope>NUCLEOTIDE SEQUENCE [LARGE SCALE GENOMIC DNA]</scope>
    <source>
        <strain evidence="2 3">CCGM3</strain>
    </source>
</reference>
<evidence type="ECO:0000259" key="1">
    <source>
        <dbReference type="Pfam" id="PF05050"/>
    </source>
</evidence>